<dbReference type="Gene3D" id="3.40.50.1100">
    <property type="match status" value="2"/>
</dbReference>
<dbReference type="GO" id="GO:0006535">
    <property type="term" value="P:cysteine biosynthetic process from serine"/>
    <property type="evidence" value="ECO:0007669"/>
    <property type="project" value="InterPro"/>
</dbReference>
<keyword evidence="2" id="KW-0663">Pyridoxal phosphate</keyword>
<dbReference type="SUPFAM" id="SSF53686">
    <property type="entry name" value="Tryptophan synthase beta subunit-like PLP-dependent enzymes"/>
    <property type="match status" value="1"/>
</dbReference>
<gene>
    <name evidence="4" type="ORF">CBU02nite_34840</name>
</gene>
<accession>A0A512TSQ1</accession>
<feature type="domain" description="Tryptophan synthase beta chain-like PALP" evidence="3">
    <location>
        <begin position="30"/>
        <end position="75"/>
    </location>
</feature>
<comment type="cofactor">
    <cofactor evidence="1">
        <name>pyridoxal 5'-phosphate</name>
        <dbReference type="ChEBI" id="CHEBI:597326"/>
    </cofactor>
</comment>
<dbReference type="GO" id="GO:0016765">
    <property type="term" value="F:transferase activity, transferring alkyl or aryl (other than methyl) groups"/>
    <property type="evidence" value="ECO:0007669"/>
    <property type="project" value="UniProtKB-ARBA"/>
</dbReference>
<protein>
    <recommendedName>
        <fullName evidence="3">Tryptophan synthase beta chain-like PALP domain-containing protein</fullName>
    </recommendedName>
</protein>
<organism evidence="4 5">
    <name type="scientific">Clostridium butyricum</name>
    <dbReference type="NCBI Taxonomy" id="1492"/>
    <lineage>
        <taxon>Bacteria</taxon>
        <taxon>Bacillati</taxon>
        <taxon>Bacillota</taxon>
        <taxon>Clostridia</taxon>
        <taxon>Eubacteriales</taxon>
        <taxon>Clostridiaceae</taxon>
        <taxon>Clostridium</taxon>
    </lineage>
</organism>
<evidence type="ECO:0000313" key="5">
    <source>
        <dbReference type="Proteomes" id="UP000321089"/>
    </source>
</evidence>
<dbReference type="EMBL" id="BKBC01000069">
    <property type="protein sequence ID" value="GEQ22978.1"/>
    <property type="molecule type" value="Genomic_DNA"/>
</dbReference>
<sequence>MKIIYYITLININIKLGMVEMSKIYKNLAELVGRTPLLEVTNYSKRKDLKATIVAKLEYFNPTGSVKDRIAKAMI</sequence>
<dbReference type="AlphaFoldDB" id="A0A512TSQ1"/>
<dbReference type="InterPro" id="IPR001216">
    <property type="entry name" value="P-phosphate_BS"/>
</dbReference>
<dbReference type="Proteomes" id="UP000321089">
    <property type="component" value="Unassembled WGS sequence"/>
</dbReference>
<reference evidence="4 5" key="1">
    <citation type="submission" date="2019-07" db="EMBL/GenBank/DDBJ databases">
        <title>Whole genome shotgun sequence of Clostridium butyricum NBRC 3858.</title>
        <authorList>
            <person name="Hosoyama A."/>
            <person name="Uohara A."/>
            <person name="Ohji S."/>
            <person name="Ichikawa N."/>
        </authorList>
    </citation>
    <scope>NUCLEOTIDE SEQUENCE [LARGE SCALE GENOMIC DNA]</scope>
    <source>
        <strain evidence="4 5">NBRC 3858</strain>
    </source>
</reference>
<dbReference type="InterPro" id="IPR036052">
    <property type="entry name" value="TrpB-like_PALP_sf"/>
</dbReference>
<proteinExistence type="predicted"/>
<dbReference type="InterPro" id="IPR001926">
    <property type="entry name" value="TrpB-like_PALP"/>
</dbReference>
<dbReference type="InterPro" id="IPR050214">
    <property type="entry name" value="Cys_Synth/Cystath_Beta-Synth"/>
</dbReference>
<dbReference type="Pfam" id="PF00291">
    <property type="entry name" value="PALP"/>
    <property type="match status" value="1"/>
</dbReference>
<evidence type="ECO:0000313" key="4">
    <source>
        <dbReference type="EMBL" id="GEQ22978.1"/>
    </source>
</evidence>
<comment type="caution">
    <text evidence="4">The sequence shown here is derived from an EMBL/GenBank/DDBJ whole genome shotgun (WGS) entry which is preliminary data.</text>
</comment>
<evidence type="ECO:0000256" key="1">
    <source>
        <dbReference type="ARBA" id="ARBA00001933"/>
    </source>
</evidence>
<name>A0A512TSQ1_CLOBU</name>
<dbReference type="PROSITE" id="PS00901">
    <property type="entry name" value="CYS_SYNTHASE"/>
    <property type="match status" value="1"/>
</dbReference>
<dbReference type="PANTHER" id="PTHR10314">
    <property type="entry name" value="CYSTATHIONINE BETA-SYNTHASE"/>
    <property type="match status" value="1"/>
</dbReference>
<evidence type="ECO:0000256" key="2">
    <source>
        <dbReference type="ARBA" id="ARBA00022898"/>
    </source>
</evidence>
<evidence type="ECO:0000259" key="3">
    <source>
        <dbReference type="Pfam" id="PF00291"/>
    </source>
</evidence>